<feature type="region of interest" description="Disordered" evidence="1">
    <location>
        <begin position="107"/>
        <end position="126"/>
    </location>
</feature>
<evidence type="ECO:0000256" key="1">
    <source>
        <dbReference type="SAM" id="MobiDB-lite"/>
    </source>
</evidence>
<dbReference type="RefSeq" id="WP_202065325.1">
    <property type="nucleotide sequence ID" value="NZ_JAEQMY010000114.1"/>
</dbReference>
<accession>A0A936ZDF4</accession>
<name>A0A936ZDF4_9HYPH</name>
<evidence type="ECO:0000313" key="2">
    <source>
        <dbReference type="EMBL" id="MBL0407801.1"/>
    </source>
</evidence>
<protein>
    <recommendedName>
        <fullName evidence="4">Helix-turn-helix domain-containing protein</fullName>
    </recommendedName>
</protein>
<keyword evidence="3" id="KW-1185">Reference proteome</keyword>
<organism evidence="2 3">
    <name type="scientific">Microvirga aerilata</name>
    <dbReference type="NCBI Taxonomy" id="670292"/>
    <lineage>
        <taxon>Bacteria</taxon>
        <taxon>Pseudomonadati</taxon>
        <taxon>Pseudomonadota</taxon>
        <taxon>Alphaproteobacteria</taxon>
        <taxon>Hyphomicrobiales</taxon>
        <taxon>Methylobacteriaceae</taxon>
        <taxon>Microvirga</taxon>
    </lineage>
</organism>
<reference evidence="2" key="1">
    <citation type="submission" date="2021-01" db="EMBL/GenBank/DDBJ databases">
        <title>Microvirga sp.</title>
        <authorList>
            <person name="Kim M.K."/>
        </authorList>
    </citation>
    <scope>NUCLEOTIDE SEQUENCE</scope>
    <source>
        <strain evidence="2">5420S-16</strain>
    </source>
</reference>
<sequence>MVMDTVMDHDDSDEWCSINEAARRLGVTPTAIRNRIKRGTLKTKPNGNHGRLVHVPRPLPAPVTLPVTDTVPETMMDTIPLTVIEPYQARIADLEARADELRADVERERGERFQERERADQERARADRLTDEVASLARELASTINQAKEEAVVSTARMEAMKAELEAIRSRSWWKRLVG</sequence>
<dbReference type="AlphaFoldDB" id="A0A936ZDF4"/>
<dbReference type="Proteomes" id="UP000605848">
    <property type="component" value="Unassembled WGS sequence"/>
</dbReference>
<gene>
    <name evidence="2" type="ORF">JKG68_28240</name>
</gene>
<evidence type="ECO:0000313" key="3">
    <source>
        <dbReference type="Proteomes" id="UP000605848"/>
    </source>
</evidence>
<proteinExistence type="predicted"/>
<dbReference type="EMBL" id="JAEQMY010000114">
    <property type="protein sequence ID" value="MBL0407801.1"/>
    <property type="molecule type" value="Genomic_DNA"/>
</dbReference>
<comment type="caution">
    <text evidence="2">The sequence shown here is derived from an EMBL/GenBank/DDBJ whole genome shotgun (WGS) entry which is preliminary data.</text>
</comment>
<evidence type="ECO:0008006" key="4">
    <source>
        <dbReference type="Google" id="ProtNLM"/>
    </source>
</evidence>